<comment type="caution">
    <text evidence="2">The sequence shown here is derived from an EMBL/GenBank/DDBJ whole genome shotgun (WGS) entry which is preliminary data.</text>
</comment>
<accession>A0A316D9N4</accession>
<sequence>MRRIMMFIVVIVLAAGAPSAYKRWQAHARENPPALEVVSNGAVQSLDDGLYAYKGIDTQHGPQCVEYAERFYTTLYPKTFPYHNSGPGAYDIWEGIAEQKDVGGWASHRQYFVAYENGTTVPQADDMLLYDRTRGSGWGHIAIIAEVHPDAVVILEQNSGHDTRKVLPLVENRIVDRGVQGVIRLKQNDH</sequence>
<dbReference type="EMBL" id="QGGL01000007">
    <property type="protein sequence ID" value="PWK13353.1"/>
    <property type="molecule type" value="Genomic_DNA"/>
</dbReference>
<evidence type="ECO:0000313" key="2">
    <source>
        <dbReference type="EMBL" id="PWK13353.1"/>
    </source>
</evidence>
<dbReference type="InterPro" id="IPR038765">
    <property type="entry name" value="Papain-like_cys_pep_sf"/>
</dbReference>
<dbReference type="OrthoDB" id="2381611at2"/>
<dbReference type="PANTHER" id="PTHR30094">
    <property type="entry name" value="BIFUNCTIONAL GLUTATHIONYLSPERMIDINE SYNTHETASE/AMIDASE-RELATED"/>
    <property type="match status" value="1"/>
</dbReference>
<dbReference type="RefSeq" id="WP_109688554.1">
    <property type="nucleotide sequence ID" value="NZ_QGGL01000007.1"/>
</dbReference>
<dbReference type="AlphaFoldDB" id="A0A316D9N4"/>
<dbReference type="Pfam" id="PF05257">
    <property type="entry name" value="CHAP"/>
    <property type="match status" value="1"/>
</dbReference>
<evidence type="ECO:0000313" key="3">
    <source>
        <dbReference type="Proteomes" id="UP000245634"/>
    </source>
</evidence>
<keyword evidence="3" id="KW-1185">Reference proteome</keyword>
<dbReference type="Proteomes" id="UP000245634">
    <property type="component" value="Unassembled WGS sequence"/>
</dbReference>
<name>A0A316D9N4_9BACL</name>
<dbReference type="InterPro" id="IPR007921">
    <property type="entry name" value="CHAP_dom"/>
</dbReference>
<dbReference type="GO" id="GO:0016874">
    <property type="term" value="F:ligase activity"/>
    <property type="evidence" value="ECO:0007669"/>
    <property type="project" value="TreeGrafter"/>
</dbReference>
<gene>
    <name evidence="2" type="ORF">C7459_10719</name>
</gene>
<organism evidence="2 3">
    <name type="scientific">Tumebacillus permanentifrigoris</name>
    <dbReference type="NCBI Taxonomy" id="378543"/>
    <lineage>
        <taxon>Bacteria</taxon>
        <taxon>Bacillati</taxon>
        <taxon>Bacillota</taxon>
        <taxon>Bacilli</taxon>
        <taxon>Bacillales</taxon>
        <taxon>Alicyclobacillaceae</taxon>
        <taxon>Tumebacillus</taxon>
    </lineage>
</organism>
<dbReference type="PANTHER" id="PTHR30094:SF0">
    <property type="entry name" value="BIFUNCTIONAL GLUTATHIONYLSPERMIDINE SYNTHETASE_AMIDASE-RELATED"/>
    <property type="match status" value="1"/>
</dbReference>
<feature type="domain" description="Peptidase C51" evidence="1">
    <location>
        <begin position="39"/>
        <end position="184"/>
    </location>
</feature>
<evidence type="ECO:0000259" key="1">
    <source>
        <dbReference type="PROSITE" id="PS50911"/>
    </source>
</evidence>
<proteinExistence type="predicted"/>
<dbReference type="InterPro" id="IPR051705">
    <property type="entry name" value="Gsp_Synthetase/Amidase"/>
</dbReference>
<dbReference type="Gene3D" id="3.90.1720.10">
    <property type="entry name" value="endopeptidase domain like (from Nostoc punctiforme)"/>
    <property type="match status" value="1"/>
</dbReference>
<reference evidence="2 3" key="1">
    <citation type="submission" date="2018-05" db="EMBL/GenBank/DDBJ databases">
        <title>Genomic Encyclopedia of Type Strains, Phase IV (KMG-IV): sequencing the most valuable type-strain genomes for metagenomic binning, comparative biology and taxonomic classification.</title>
        <authorList>
            <person name="Goeker M."/>
        </authorList>
    </citation>
    <scope>NUCLEOTIDE SEQUENCE [LARGE SCALE GENOMIC DNA]</scope>
    <source>
        <strain evidence="2 3">DSM 18773</strain>
    </source>
</reference>
<dbReference type="PROSITE" id="PS50911">
    <property type="entry name" value="CHAP"/>
    <property type="match status" value="1"/>
</dbReference>
<dbReference type="SUPFAM" id="SSF54001">
    <property type="entry name" value="Cysteine proteinases"/>
    <property type="match status" value="1"/>
</dbReference>
<protein>
    <submittedName>
        <fullName evidence="2">CHAP domain-containing protein</fullName>
    </submittedName>
</protein>